<feature type="transmembrane region" description="Helical" evidence="5">
    <location>
        <begin position="354"/>
        <end position="375"/>
    </location>
</feature>
<keyword evidence="3 5" id="KW-1133">Transmembrane helix</keyword>
<keyword evidence="7" id="KW-1185">Reference proteome</keyword>
<feature type="transmembrane region" description="Helical" evidence="5">
    <location>
        <begin position="12"/>
        <end position="39"/>
    </location>
</feature>
<dbReference type="Gene3D" id="1.20.1740.10">
    <property type="entry name" value="Amino acid/polyamine transporter I"/>
    <property type="match status" value="1"/>
</dbReference>
<name>A0A4Z0MBQ0_9BACT</name>
<keyword evidence="4 5" id="KW-0472">Membrane</keyword>
<evidence type="ECO:0000313" key="6">
    <source>
        <dbReference type="EMBL" id="TGD76931.1"/>
    </source>
</evidence>
<reference evidence="6 7" key="1">
    <citation type="submission" date="2019-04" db="EMBL/GenBank/DDBJ databases">
        <authorList>
            <person name="Feng G."/>
            <person name="Zhang J."/>
            <person name="Zhu H."/>
        </authorList>
    </citation>
    <scope>NUCLEOTIDE SEQUENCE [LARGE SCALE GENOMIC DNA]</scope>
    <source>
        <strain evidence="6 7">JCM 19491</strain>
    </source>
</reference>
<feature type="transmembrane region" description="Helical" evidence="5">
    <location>
        <begin position="327"/>
        <end position="348"/>
    </location>
</feature>
<keyword evidence="2 5" id="KW-0812">Transmembrane</keyword>
<feature type="transmembrane region" description="Helical" evidence="5">
    <location>
        <begin position="89"/>
        <end position="113"/>
    </location>
</feature>
<feature type="transmembrane region" description="Helical" evidence="5">
    <location>
        <begin position="157"/>
        <end position="177"/>
    </location>
</feature>
<comment type="subcellular location">
    <subcellularLocation>
        <location evidence="1">Membrane</location>
        <topology evidence="1">Multi-pass membrane protein</topology>
    </subcellularLocation>
</comment>
<feature type="transmembrane region" description="Helical" evidence="5">
    <location>
        <begin position="387"/>
        <end position="405"/>
    </location>
</feature>
<protein>
    <submittedName>
        <fullName evidence="6">Amino acid permease</fullName>
    </submittedName>
</protein>
<evidence type="ECO:0000256" key="2">
    <source>
        <dbReference type="ARBA" id="ARBA00022692"/>
    </source>
</evidence>
<dbReference type="InterPro" id="IPR050598">
    <property type="entry name" value="AminoAcid_Transporter"/>
</dbReference>
<dbReference type="OrthoDB" id="9810109at2"/>
<dbReference type="PIRSF" id="PIRSF006060">
    <property type="entry name" value="AA_transporter"/>
    <property type="match status" value="1"/>
</dbReference>
<dbReference type="GO" id="GO:0015179">
    <property type="term" value="F:L-amino acid transmembrane transporter activity"/>
    <property type="evidence" value="ECO:0007669"/>
    <property type="project" value="TreeGrafter"/>
</dbReference>
<dbReference type="EMBL" id="SRKZ01000012">
    <property type="protein sequence ID" value="TGD76931.1"/>
    <property type="molecule type" value="Genomic_DNA"/>
</dbReference>
<feature type="transmembrane region" description="Helical" evidence="5">
    <location>
        <begin position="45"/>
        <end position="68"/>
    </location>
</feature>
<feature type="transmembrane region" description="Helical" evidence="5">
    <location>
        <begin position="197"/>
        <end position="220"/>
    </location>
</feature>
<feature type="transmembrane region" description="Helical" evidence="5">
    <location>
        <begin position="125"/>
        <end position="145"/>
    </location>
</feature>
<gene>
    <name evidence="6" type="ORF">EU557_25055</name>
</gene>
<organism evidence="6 7">
    <name type="scientific">Hymenobacter wooponensis</name>
    <dbReference type="NCBI Taxonomy" id="1525360"/>
    <lineage>
        <taxon>Bacteria</taxon>
        <taxon>Pseudomonadati</taxon>
        <taxon>Bacteroidota</taxon>
        <taxon>Cytophagia</taxon>
        <taxon>Cytophagales</taxon>
        <taxon>Hymenobacteraceae</taxon>
        <taxon>Hymenobacter</taxon>
    </lineage>
</organism>
<dbReference type="Pfam" id="PF13520">
    <property type="entry name" value="AA_permease_2"/>
    <property type="match status" value="1"/>
</dbReference>
<comment type="caution">
    <text evidence="6">The sequence shown here is derived from an EMBL/GenBank/DDBJ whole genome shotgun (WGS) entry which is preliminary data.</text>
</comment>
<dbReference type="PANTHER" id="PTHR11785">
    <property type="entry name" value="AMINO ACID TRANSPORTER"/>
    <property type="match status" value="1"/>
</dbReference>
<accession>A0A4Z0MBQ0</accession>
<evidence type="ECO:0000256" key="4">
    <source>
        <dbReference type="ARBA" id="ARBA00023136"/>
    </source>
</evidence>
<sequence length="445" mass="47561">MPSEAPATSYKISVLTGIAIVVASMVGTGVFTSLGFQVLGIQSGFALLMLWAVGGVIALCGALCYGELAAAMPRSGGEYHYLSQIYHPVLGFLSGWVSATVGFAAPTALAAMALGKYTQSVWPSVSPMVLSVGVVFALTVVHALSRQVGSRLQVVITSVKVVVLVAFIGAGLVVATPQPLAFLPHTSSDWHQLLSPAFAISLIYVSYAYSGWNAAVYLTGEVQNPQRNLPRILLIGTAIVLCLYVGLNFVFLYSTPISKLAGQVEVGFVAATTLFGIGVGRLMGAVIAVLLVSTISSMIFAGPRIVQVMGEDLAPLRPLAQVSRQGIPVRAMLFQLALTLLFIVSATFEAVLVYAGFILSLFTFLTVLGLFVLRVRRPNLPRPYRTWGYPITPLLFLGLNGWTLWFLAHDKPLETCYGLLTLAAGLIIYFLGQWATHRFVGLGRT</sequence>
<feature type="transmembrane region" description="Helical" evidence="5">
    <location>
        <begin position="232"/>
        <end position="253"/>
    </location>
</feature>
<feature type="transmembrane region" description="Helical" evidence="5">
    <location>
        <begin position="417"/>
        <end position="436"/>
    </location>
</feature>
<dbReference type="Proteomes" id="UP000298284">
    <property type="component" value="Unassembled WGS sequence"/>
</dbReference>
<evidence type="ECO:0000256" key="3">
    <source>
        <dbReference type="ARBA" id="ARBA00022989"/>
    </source>
</evidence>
<dbReference type="InterPro" id="IPR002293">
    <property type="entry name" value="AA/rel_permease1"/>
</dbReference>
<evidence type="ECO:0000313" key="7">
    <source>
        <dbReference type="Proteomes" id="UP000298284"/>
    </source>
</evidence>
<dbReference type="GO" id="GO:0016020">
    <property type="term" value="C:membrane"/>
    <property type="evidence" value="ECO:0007669"/>
    <property type="project" value="UniProtKB-SubCell"/>
</dbReference>
<proteinExistence type="predicted"/>
<evidence type="ECO:0000256" key="5">
    <source>
        <dbReference type="SAM" id="Phobius"/>
    </source>
</evidence>
<dbReference type="RefSeq" id="WP_135533173.1">
    <property type="nucleotide sequence ID" value="NZ_SRKZ01000012.1"/>
</dbReference>
<dbReference type="AlphaFoldDB" id="A0A4Z0MBQ0"/>
<dbReference type="PANTHER" id="PTHR11785:SF512">
    <property type="entry name" value="SOBREMESA, ISOFORM B"/>
    <property type="match status" value="1"/>
</dbReference>
<evidence type="ECO:0000256" key="1">
    <source>
        <dbReference type="ARBA" id="ARBA00004141"/>
    </source>
</evidence>